<dbReference type="GO" id="GO:0004714">
    <property type="term" value="F:transmembrane receptor protein tyrosine kinase activity"/>
    <property type="evidence" value="ECO:0007669"/>
    <property type="project" value="TreeGrafter"/>
</dbReference>
<keyword evidence="2" id="KW-0067">ATP-binding</keyword>
<dbReference type="OrthoDB" id="2413561at2759"/>
<dbReference type="Pfam" id="PF07714">
    <property type="entry name" value="PK_Tyr_Ser-Thr"/>
    <property type="match status" value="1"/>
</dbReference>
<accession>A0A8C5QLV0</accession>
<evidence type="ECO:0000313" key="4">
    <source>
        <dbReference type="Ensembl" id="ENSLLEP00000039187.1"/>
    </source>
</evidence>
<dbReference type="Gene3D" id="3.30.200.20">
    <property type="entry name" value="Phosphorylase Kinase, domain 1"/>
    <property type="match status" value="1"/>
</dbReference>
<evidence type="ECO:0000313" key="5">
    <source>
        <dbReference type="Proteomes" id="UP000694569"/>
    </source>
</evidence>
<sequence length="622" mass="66319">MFWAVRGLPHRCFSCSGMSGSSHAGAAHFPGCQGASTQVLLIFQAVRGLPHRCCSCSGLSGGFHTGAAHVPGCLGAPTQVLLMFRAVRGLPHRCCSCSGLSGLPRRCCSCSGCQGVSTQLLLLFRTVRGLPNRCCSCSGLSGAHRCFSCPGLSGGSHTGVAHVPGLSGGSHTGAAHVLGCQGAPTQVLLMFRAVRGLPHRCCSCSGLSGGSHTGAAHVPGCQGAPTQVLLMFWAVRGLPHRCCSCSGLSGGSHTGAAHVLGCQGASTQALHVFQAVRAPTQVLLMFRAVRAPTQVLLMFWGVMGLPHRCCSCSGAVRGLPHRCCSCSGLSGCSHTVVARVPGCQGFHTFFASSAGRGEFGEVFLAKAQGLGSGANEAIVLVKSLQTRDEQLQLDFRRELDMFSKLNHNNVVRLLGQCREAEPHYIILEYVDLGDLKQFLRISKSKDEKLKTHPLSSKQKVALCSQVALGMEHLSNARFVLKDLAARNCLVSAQRLVKVSALGLSKDVYNSEYYHLRQAWVPLRWMPPEAVQDDDFSTKSDIWSFGVLMWEVFTHGELPYTTMPDDEVLAGLQAGSLKLSAPDGCSSRVYKLMQRCWAPSPKDRPSFSDIVNTLGDVPADSKI</sequence>
<reference evidence="4" key="1">
    <citation type="submission" date="2025-08" db="UniProtKB">
        <authorList>
            <consortium name="Ensembl"/>
        </authorList>
    </citation>
    <scope>IDENTIFICATION</scope>
</reference>
<dbReference type="InterPro" id="IPR011009">
    <property type="entry name" value="Kinase-like_dom_sf"/>
</dbReference>
<evidence type="ECO:0000259" key="3">
    <source>
        <dbReference type="PROSITE" id="PS50011"/>
    </source>
</evidence>
<dbReference type="GeneTree" id="ENSGT00940000157908"/>
<keyword evidence="1" id="KW-0547">Nucleotide-binding</keyword>
<keyword evidence="5" id="KW-1185">Reference proteome</keyword>
<evidence type="ECO:0000256" key="2">
    <source>
        <dbReference type="ARBA" id="ARBA00022840"/>
    </source>
</evidence>
<dbReference type="Proteomes" id="UP000694569">
    <property type="component" value="Unplaced"/>
</dbReference>
<dbReference type="SUPFAM" id="SSF56112">
    <property type="entry name" value="Protein kinase-like (PK-like)"/>
    <property type="match status" value="1"/>
</dbReference>
<reference evidence="4" key="2">
    <citation type="submission" date="2025-09" db="UniProtKB">
        <authorList>
            <consortium name="Ensembl"/>
        </authorList>
    </citation>
    <scope>IDENTIFICATION</scope>
</reference>
<evidence type="ECO:0000256" key="1">
    <source>
        <dbReference type="ARBA" id="ARBA00022741"/>
    </source>
</evidence>
<feature type="domain" description="Protein kinase" evidence="3">
    <location>
        <begin position="348"/>
        <end position="622"/>
    </location>
</feature>
<dbReference type="Ensembl" id="ENSLLET00000040756.1">
    <property type="protein sequence ID" value="ENSLLEP00000039187.1"/>
    <property type="gene ID" value="ENSLLEG00000024889.1"/>
</dbReference>
<dbReference type="InterPro" id="IPR001245">
    <property type="entry name" value="Ser-Thr/Tyr_kinase_cat_dom"/>
</dbReference>
<dbReference type="PRINTS" id="PR00109">
    <property type="entry name" value="TYRKINASE"/>
</dbReference>
<name>A0A8C5QLV0_9ANUR</name>
<protein>
    <recommendedName>
        <fullName evidence="3">Protein kinase domain-containing protein</fullName>
    </recommendedName>
</protein>
<dbReference type="CDD" id="cd05046">
    <property type="entry name" value="PTK_CCK4"/>
    <property type="match status" value="1"/>
</dbReference>
<proteinExistence type="predicted"/>
<dbReference type="InterPro" id="IPR000719">
    <property type="entry name" value="Prot_kinase_dom"/>
</dbReference>
<organism evidence="4 5">
    <name type="scientific">Leptobrachium leishanense</name>
    <name type="common">Leishan spiny toad</name>
    <dbReference type="NCBI Taxonomy" id="445787"/>
    <lineage>
        <taxon>Eukaryota</taxon>
        <taxon>Metazoa</taxon>
        <taxon>Chordata</taxon>
        <taxon>Craniata</taxon>
        <taxon>Vertebrata</taxon>
        <taxon>Euteleostomi</taxon>
        <taxon>Amphibia</taxon>
        <taxon>Batrachia</taxon>
        <taxon>Anura</taxon>
        <taxon>Pelobatoidea</taxon>
        <taxon>Megophryidae</taxon>
        <taxon>Leptobrachium</taxon>
    </lineage>
</organism>
<dbReference type="PANTHER" id="PTHR24416">
    <property type="entry name" value="TYROSINE-PROTEIN KINASE RECEPTOR"/>
    <property type="match status" value="1"/>
</dbReference>
<dbReference type="Gene3D" id="1.10.510.10">
    <property type="entry name" value="Transferase(Phosphotransferase) domain 1"/>
    <property type="match status" value="1"/>
</dbReference>
<dbReference type="InterPro" id="IPR050122">
    <property type="entry name" value="RTK"/>
</dbReference>
<dbReference type="FunFam" id="1.10.510.10:FF:000200">
    <property type="entry name" value="inactive tyrosine-protein kinase 7"/>
    <property type="match status" value="1"/>
</dbReference>
<dbReference type="PROSITE" id="PS50011">
    <property type="entry name" value="PROTEIN_KINASE_DOM"/>
    <property type="match status" value="1"/>
</dbReference>
<dbReference type="GO" id="GO:0005524">
    <property type="term" value="F:ATP binding"/>
    <property type="evidence" value="ECO:0007669"/>
    <property type="project" value="UniProtKB-KW"/>
</dbReference>
<dbReference type="AlphaFoldDB" id="A0A8C5QLV0"/>
<dbReference type="PANTHER" id="PTHR24416:SF573">
    <property type="entry name" value="INACTIVE TYROSINE-PROTEIN KINASE 7"/>
    <property type="match status" value="1"/>
</dbReference>